<reference evidence="3 4" key="1">
    <citation type="submission" date="2021-06" db="EMBL/GenBank/DDBJ databases">
        <title>Sphingomonas sp. XMGL2, whole genome shotgun sequencing project.</title>
        <authorList>
            <person name="Zhao G."/>
            <person name="Shen L."/>
        </authorList>
    </citation>
    <scope>NUCLEOTIDE SEQUENCE [LARGE SCALE GENOMIC DNA]</scope>
    <source>
        <strain evidence="3 4">XMGL2</strain>
    </source>
</reference>
<dbReference type="InterPro" id="IPR028087">
    <property type="entry name" value="Tad_N"/>
</dbReference>
<feature type="transmembrane region" description="Helical" evidence="1">
    <location>
        <begin position="12"/>
        <end position="32"/>
    </location>
</feature>
<accession>A0ABS6BE70</accession>
<feature type="domain" description="Putative Flp pilus-assembly TadG-like N-terminal" evidence="2">
    <location>
        <begin position="11"/>
        <end position="57"/>
    </location>
</feature>
<dbReference type="EMBL" id="JAHKRT010000001">
    <property type="protein sequence ID" value="MBU3076620.1"/>
    <property type="molecule type" value="Genomic_DNA"/>
</dbReference>
<sequence length="552" mass="55881">MIRRLGRDRRGSVTILMAGIIVGLLGVTGLAVDVGGAYLKARSLQGTADAAALAAAGNPAAAQAAAVAAVRDNGWGGAAVQVQQGQYARDVAVPLAARFTAGNTQPNAARVTVSGEASLRFARALFGQSSVRITRRATAMRINQASFSIGTRLASLQGGVANALIGQLIGGSLNLSVASYSALLGANVDLFTTLDALRSRLSLTGASYGQVLAANVTVPVLLRSIADALGQGGQGAAAAALNQIANSAAARPLQTSRLIGLGSYGARMTAGGVQIGMSAWDLAQAAIGLAGGPRQVTVNVSTLPGLSGLLNTNLYFATGERAAQSPWLTVTSSTSAVVRTAQSRLYLSTRVSVAGLQALGLGTPVDLPIYVELASAEARLSSISCPTSATAEARLAVTAGGGHLALRKVANPATALADFTRPVSESRATLADLALVKLYANGRIDLGGNTPQQLTFTRADVNAGTLRSVSTLDLAGGIVLSLVRYPGMISADLLGIPLNLDAIVNLLANALTPTAGLLDEVLNSVMGLVGLHIGQVDVRMNGISCGQPILVA</sequence>
<evidence type="ECO:0000313" key="3">
    <source>
        <dbReference type="EMBL" id="MBU3076620.1"/>
    </source>
</evidence>
<dbReference type="RefSeq" id="WP_216319120.1">
    <property type="nucleotide sequence ID" value="NZ_JAHKRT010000001.1"/>
</dbReference>
<proteinExistence type="predicted"/>
<dbReference type="Pfam" id="PF13400">
    <property type="entry name" value="Tad"/>
    <property type="match status" value="1"/>
</dbReference>
<keyword evidence="1" id="KW-1133">Transmembrane helix</keyword>
<evidence type="ECO:0000313" key="4">
    <source>
        <dbReference type="Proteomes" id="UP000776276"/>
    </source>
</evidence>
<organism evidence="3 4">
    <name type="scientific">Sphingomonas quercus</name>
    <dbReference type="NCBI Taxonomy" id="2842451"/>
    <lineage>
        <taxon>Bacteria</taxon>
        <taxon>Pseudomonadati</taxon>
        <taxon>Pseudomonadota</taxon>
        <taxon>Alphaproteobacteria</taxon>
        <taxon>Sphingomonadales</taxon>
        <taxon>Sphingomonadaceae</taxon>
        <taxon>Sphingomonas</taxon>
    </lineage>
</organism>
<keyword evidence="1" id="KW-0472">Membrane</keyword>
<gene>
    <name evidence="3" type="ORF">KOF26_01975</name>
</gene>
<protein>
    <recommendedName>
        <fullName evidence="2">Putative Flp pilus-assembly TadG-like N-terminal domain-containing protein</fullName>
    </recommendedName>
</protein>
<keyword evidence="4" id="KW-1185">Reference proteome</keyword>
<comment type="caution">
    <text evidence="3">The sequence shown here is derived from an EMBL/GenBank/DDBJ whole genome shotgun (WGS) entry which is preliminary data.</text>
</comment>
<name>A0ABS6BE70_9SPHN</name>
<evidence type="ECO:0000259" key="2">
    <source>
        <dbReference type="Pfam" id="PF13400"/>
    </source>
</evidence>
<evidence type="ECO:0000256" key="1">
    <source>
        <dbReference type="SAM" id="Phobius"/>
    </source>
</evidence>
<dbReference type="Proteomes" id="UP000776276">
    <property type="component" value="Unassembled WGS sequence"/>
</dbReference>
<keyword evidence="1" id="KW-0812">Transmembrane</keyword>